<gene>
    <name evidence="1" type="ORF">BDV98DRAFT_657625</name>
</gene>
<sequence>MACIPHELPMEIFQYCVARAVNLLTPVERIYEIPRPLGASYPCWVAVRLSAVCRNWRSVALAVAEMWGNFSAGPGNTHLRDVAARSCNSLLAFHLHNHHMVSPKIPPNLDTLMPRIETLDLYPRPLVHSLARSKLPRLFTLILNATRKGGAEHNYLPDFQPILNLDGLEHLVMRGCRFIQLQVPMPDIVPSSSISILHTLGFIEETLDEPPVKTHRFALLRLEEFEAQVAIWDDPTCRRVAGNHQVHGNVYLRALINDVAADMRQYRTQALTVGVLEYLQISGLEVLHLVQRSTYAIHHSAVTVGVLRKFSTAHPLLAEIFCDHYSALRLIHLVRHETPVSSPDIPISMFPALRKLTFSQVMVSGRGKLQPLYLQLEHFAEWLNSRQKNDLPCSFP</sequence>
<reference evidence="1 2" key="1">
    <citation type="journal article" date="2019" name="Nat. Ecol. Evol.">
        <title>Megaphylogeny resolves global patterns of mushroom evolution.</title>
        <authorList>
            <person name="Varga T."/>
            <person name="Krizsan K."/>
            <person name="Foldi C."/>
            <person name="Dima B."/>
            <person name="Sanchez-Garcia M."/>
            <person name="Sanchez-Ramirez S."/>
            <person name="Szollosi G.J."/>
            <person name="Szarkandi J.G."/>
            <person name="Papp V."/>
            <person name="Albert L."/>
            <person name="Andreopoulos W."/>
            <person name="Angelini C."/>
            <person name="Antonin V."/>
            <person name="Barry K.W."/>
            <person name="Bougher N.L."/>
            <person name="Buchanan P."/>
            <person name="Buyck B."/>
            <person name="Bense V."/>
            <person name="Catcheside P."/>
            <person name="Chovatia M."/>
            <person name="Cooper J."/>
            <person name="Damon W."/>
            <person name="Desjardin D."/>
            <person name="Finy P."/>
            <person name="Geml J."/>
            <person name="Haridas S."/>
            <person name="Hughes K."/>
            <person name="Justo A."/>
            <person name="Karasinski D."/>
            <person name="Kautmanova I."/>
            <person name="Kiss B."/>
            <person name="Kocsube S."/>
            <person name="Kotiranta H."/>
            <person name="LaButti K.M."/>
            <person name="Lechner B.E."/>
            <person name="Liimatainen K."/>
            <person name="Lipzen A."/>
            <person name="Lukacs Z."/>
            <person name="Mihaltcheva S."/>
            <person name="Morgado L.N."/>
            <person name="Niskanen T."/>
            <person name="Noordeloos M.E."/>
            <person name="Ohm R.A."/>
            <person name="Ortiz-Santana B."/>
            <person name="Ovrebo C."/>
            <person name="Racz N."/>
            <person name="Riley R."/>
            <person name="Savchenko A."/>
            <person name="Shiryaev A."/>
            <person name="Soop K."/>
            <person name="Spirin V."/>
            <person name="Szebenyi C."/>
            <person name="Tomsovsky M."/>
            <person name="Tulloss R.E."/>
            <person name="Uehling J."/>
            <person name="Grigoriev I.V."/>
            <person name="Vagvolgyi C."/>
            <person name="Papp T."/>
            <person name="Martin F.M."/>
            <person name="Miettinen O."/>
            <person name="Hibbett D.S."/>
            <person name="Nagy L.G."/>
        </authorList>
    </citation>
    <scope>NUCLEOTIDE SEQUENCE [LARGE SCALE GENOMIC DNA]</scope>
    <source>
        <strain evidence="1 2">CBS 309.79</strain>
    </source>
</reference>
<dbReference type="AlphaFoldDB" id="A0A5C3QKN4"/>
<keyword evidence="2" id="KW-1185">Reference proteome</keyword>
<evidence type="ECO:0008006" key="3">
    <source>
        <dbReference type="Google" id="ProtNLM"/>
    </source>
</evidence>
<protein>
    <recommendedName>
        <fullName evidence="3">F-box domain-containing protein</fullName>
    </recommendedName>
</protein>
<dbReference type="EMBL" id="ML178836">
    <property type="protein sequence ID" value="TFK98933.1"/>
    <property type="molecule type" value="Genomic_DNA"/>
</dbReference>
<organism evidence="1 2">
    <name type="scientific">Pterulicium gracile</name>
    <dbReference type="NCBI Taxonomy" id="1884261"/>
    <lineage>
        <taxon>Eukaryota</taxon>
        <taxon>Fungi</taxon>
        <taxon>Dikarya</taxon>
        <taxon>Basidiomycota</taxon>
        <taxon>Agaricomycotina</taxon>
        <taxon>Agaricomycetes</taxon>
        <taxon>Agaricomycetidae</taxon>
        <taxon>Agaricales</taxon>
        <taxon>Pleurotineae</taxon>
        <taxon>Pterulaceae</taxon>
        <taxon>Pterulicium</taxon>
    </lineage>
</organism>
<name>A0A5C3QKN4_9AGAR</name>
<evidence type="ECO:0000313" key="1">
    <source>
        <dbReference type="EMBL" id="TFK98933.1"/>
    </source>
</evidence>
<proteinExistence type="predicted"/>
<accession>A0A5C3QKN4</accession>
<dbReference type="Proteomes" id="UP000305067">
    <property type="component" value="Unassembled WGS sequence"/>
</dbReference>
<evidence type="ECO:0000313" key="2">
    <source>
        <dbReference type="Proteomes" id="UP000305067"/>
    </source>
</evidence>
<dbReference type="SUPFAM" id="SSF52058">
    <property type="entry name" value="L domain-like"/>
    <property type="match status" value="1"/>
</dbReference>